<dbReference type="GO" id="GO:0005886">
    <property type="term" value="C:plasma membrane"/>
    <property type="evidence" value="ECO:0007669"/>
    <property type="project" value="UniProtKB-SubCell"/>
</dbReference>
<evidence type="ECO:0000256" key="4">
    <source>
        <dbReference type="ARBA" id="ARBA00022989"/>
    </source>
</evidence>
<feature type="transmembrane region" description="Helical" evidence="6">
    <location>
        <begin position="387"/>
        <end position="410"/>
    </location>
</feature>
<reference evidence="8 9" key="1">
    <citation type="submission" date="2018-08" db="EMBL/GenBank/DDBJ databases">
        <title>Genome analysis of the thermophilic bacterium of the candidate phylum Aminicenantes from deep subsurface aquifer revealed its physiology and ecological role.</title>
        <authorList>
            <person name="Kadnikov V.V."/>
            <person name="Mardanov A.V."/>
            <person name="Beletsky A.V."/>
            <person name="Karnachuk O.V."/>
            <person name="Ravin N.V."/>
        </authorList>
    </citation>
    <scope>NUCLEOTIDE SEQUENCE [LARGE SCALE GENOMIC DNA]</scope>
    <source>
        <strain evidence="8">BY38</strain>
    </source>
</reference>
<dbReference type="AlphaFoldDB" id="A0A3E2BNW7"/>
<comment type="subcellular location">
    <subcellularLocation>
        <location evidence="1">Cell membrane</location>
        <topology evidence="1">Multi-pass membrane protein</topology>
    </subcellularLocation>
</comment>
<evidence type="ECO:0000256" key="1">
    <source>
        <dbReference type="ARBA" id="ARBA00004651"/>
    </source>
</evidence>
<name>A0A3E2BNW7_9BACT</name>
<feature type="transmembrane region" description="Helical" evidence="6">
    <location>
        <begin position="330"/>
        <end position="350"/>
    </location>
</feature>
<gene>
    <name evidence="8" type="ORF">OP8BY_1941</name>
</gene>
<feature type="transmembrane region" description="Helical" evidence="6">
    <location>
        <begin position="240"/>
        <end position="263"/>
    </location>
</feature>
<keyword evidence="4 6" id="KW-1133">Transmembrane helix</keyword>
<evidence type="ECO:0000256" key="5">
    <source>
        <dbReference type="ARBA" id="ARBA00023136"/>
    </source>
</evidence>
<evidence type="ECO:0000256" key="6">
    <source>
        <dbReference type="SAM" id="Phobius"/>
    </source>
</evidence>
<dbReference type="GO" id="GO:0140359">
    <property type="term" value="F:ABC-type transporter activity"/>
    <property type="evidence" value="ECO:0007669"/>
    <property type="project" value="InterPro"/>
</dbReference>
<dbReference type="Pfam" id="PF12698">
    <property type="entry name" value="ABC2_membrane_3"/>
    <property type="match status" value="1"/>
</dbReference>
<dbReference type="Proteomes" id="UP000257323">
    <property type="component" value="Unassembled WGS sequence"/>
</dbReference>
<evidence type="ECO:0000256" key="3">
    <source>
        <dbReference type="ARBA" id="ARBA00022692"/>
    </source>
</evidence>
<keyword evidence="2" id="KW-1003">Cell membrane</keyword>
<feature type="transmembrane region" description="Helical" evidence="6">
    <location>
        <begin position="198"/>
        <end position="220"/>
    </location>
</feature>
<evidence type="ECO:0000313" key="9">
    <source>
        <dbReference type="Proteomes" id="UP000257323"/>
    </source>
</evidence>
<dbReference type="EMBL" id="QUAH01000004">
    <property type="protein sequence ID" value="RFT16337.1"/>
    <property type="molecule type" value="Genomic_DNA"/>
</dbReference>
<evidence type="ECO:0000259" key="7">
    <source>
        <dbReference type="Pfam" id="PF12698"/>
    </source>
</evidence>
<feature type="transmembrane region" description="Helical" evidence="6">
    <location>
        <begin position="362"/>
        <end position="381"/>
    </location>
</feature>
<dbReference type="PANTHER" id="PTHR30294">
    <property type="entry name" value="MEMBRANE COMPONENT OF ABC TRANSPORTER YHHJ-RELATED"/>
    <property type="match status" value="1"/>
</dbReference>
<dbReference type="Gene3D" id="3.40.1710.10">
    <property type="entry name" value="abc type-2 transporter like domain"/>
    <property type="match status" value="1"/>
</dbReference>
<keyword evidence="5 6" id="KW-0472">Membrane</keyword>
<evidence type="ECO:0000256" key="2">
    <source>
        <dbReference type="ARBA" id="ARBA00022475"/>
    </source>
</evidence>
<feature type="domain" description="ABC-2 type transporter transmembrane" evidence="7">
    <location>
        <begin position="20"/>
        <end position="403"/>
    </location>
</feature>
<organism evidence="8 9">
    <name type="scientific">Candidatus Saccharicenans subterraneus</name>
    <dbReference type="NCBI Taxonomy" id="2508984"/>
    <lineage>
        <taxon>Bacteria</taxon>
        <taxon>Candidatus Aminicenantota</taxon>
        <taxon>Candidatus Aminicenantia</taxon>
        <taxon>Candidatus Aminicenantales</taxon>
        <taxon>Candidatus Saccharicenantaceae</taxon>
        <taxon>Candidatus Saccharicenans</taxon>
    </lineage>
</organism>
<comment type="caution">
    <text evidence="8">The sequence shown here is derived from an EMBL/GenBank/DDBJ whole genome shotgun (WGS) entry which is preliminary data.</text>
</comment>
<evidence type="ECO:0000313" key="8">
    <source>
        <dbReference type="EMBL" id="RFT16337.1"/>
    </source>
</evidence>
<feature type="transmembrane region" description="Helical" evidence="6">
    <location>
        <begin position="20"/>
        <end position="38"/>
    </location>
</feature>
<dbReference type="InterPro" id="IPR051449">
    <property type="entry name" value="ABC-2_transporter_component"/>
</dbReference>
<accession>A0A3E2BNW7</accession>
<proteinExistence type="predicted"/>
<feature type="transmembrane region" description="Helical" evidence="6">
    <location>
        <begin position="298"/>
        <end position="324"/>
    </location>
</feature>
<protein>
    <submittedName>
        <fullName evidence="8">ABC transporter</fullName>
    </submittedName>
</protein>
<sequence>MKNFSHLLIKEIKELINKQLVISLVFILVIFNFIGNVTRTEIKKAMAKQKIAVLDQDQSEISKNIIGALNMANFLIEEKAGEKEKVVDEIRNSNLDLLVVIPQGFGQLASSFQPAEVETYSFLRGVSISGRTKSEVVKALLNSTNEYLSNQYLKNKIPDADPKLLKAPIKNREFVVVRDRQAEGSSAAVIGALTAQNFILPVILMMIIMYSAQMVITAIAMEKQNKTLETLLTVPVSRGAIVMAKMLAAAVVGLLSAAIYMFGFRNAFNFTNMDDISRALGGVAPILKQLGLTVNTQGYILFGISLFLTILCALALATILGVLAEDYRTAQSLSVPLVFIVMVPYFISLFADINTMSLPAKILVLAIPFSHPFFAMQNIMFGHMNMLWLGIAYNFLFVAVMLWWTTRIFATDRVLTMKLKWRKKKVVL</sequence>
<dbReference type="PANTHER" id="PTHR30294:SF29">
    <property type="entry name" value="MULTIDRUG ABC TRANSPORTER PERMEASE YBHS-RELATED"/>
    <property type="match status" value="1"/>
</dbReference>
<keyword evidence="3 6" id="KW-0812">Transmembrane</keyword>
<dbReference type="InterPro" id="IPR013525">
    <property type="entry name" value="ABC2_TM"/>
</dbReference>